<dbReference type="EMBL" id="CP079105">
    <property type="protein sequence ID" value="QXQ13206.1"/>
    <property type="molecule type" value="Genomic_DNA"/>
</dbReference>
<dbReference type="Proteomes" id="UP000887023">
    <property type="component" value="Chromosome"/>
</dbReference>
<dbReference type="RefSeq" id="WP_083530207.1">
    <property type="nucleotide sequence ID" value="NZ_CBCRUZ010000008.1"/>
</dbReference>
<evidence type="ECO:0000313" key="4">
    <source>
        <dbReference type="Proteomes" id="UP000887023"/>
    </source>
</evidence>
<keyword evidence="1 2" id="KW-0732">Signal</keyword>
<dbReference type="SUPFAM" id="SSF56959">
    <property type="entry name" value="Leukocidin-like"/>
    <property type="match status" value="1"/>
</dbReference>
<dbReference type="Gene3D" id="2.10.300.10">
    <property type="entry name" value="Porin MspA ribbon domain"/>
    <property type="match status" value="1"/>
</dbReference>
<feature type="chain" id="PRO_5045305154" evidence="2">
    <location>
        <begin position="40"/>
        <end position="217"/>
    </location>
</feature>
<reference evidence="3" key="1">
    <citation type="submission" date="2021-07" db="EMBL/GenBank/DDBJ databases">
        <title>Candidatus Kaistella beijingensis sp. nov. isolated from a municipal wastewater treatment plant is involved in sludge foaming.</title>
        <authorList>
            <person name="Song Y."/>
            <person name="Liu S.-J."/>
        </authorList>
    </citation>
    <scope>NUCLEOTIDE SEQUENCE</scope>
    <source>
        <strain evidence="3">DSM 43998</strain>
    </source>
</reference>
<evidence type="ECO:0000256" key="1">
    <source>
        <dbReference type="ARBA" id="ARBA00022729"/>
    </source>
</evidence>
<dbReference type="Gene3D" id="2.60.40.1650">
    <property type="entry name" value="Porin MspA (Ig-like beta-sandwich domain)"/>
    <property type="match status" value="1"/>
</dbReference>
<dbReference type="InterPro" id="IPR036435">
    <property type="entry name" value="Leukocidin/porin_MspA_sf"/>
</dbReference>
<feature type="signal peptide" evidence="2">
    <location>
        <begin position="1"/>
        <end position="39"/>
    </location>
</feature>
<accession>A0ABX8S7G3</accession>
<keyword evidence="4" id="KW-1185">Reference proteome</keyword>
<evidence type="ECO:0000313" key="3">
    <source>
        <dbReference type="EMBL" id="QXQ13206.1"/>
    </source>
</evidence>
<dbReference type="InterPro" id="IPR015286">
    <property type="entry name" value="Porin_fam_mycobact-type"/>
</dbReference>
<organism evidence="3 4">
    <name type="scientific">Skermania pinensis</name>
    <dbReference type="NCBI Taxonomy" id="39122"/>
    <lineage>
        <taxon>Bacteria</taxon>
        <taxon>Bacillati</taxon>
        <taxon>Actinomycetota</taxon>
        <taxon>Actinomycetes</taxon>
        <taxon>Mycobacteriales</taxon>
        <taxon>Gordoniaceae</taxon>
        <taxon>Skermania</taxon>
    </lineage>
</organism>
<evidence type="ECO:0000256" key="2">
    <source>
        <dbReference type="SAM" id="SignalP"/>
    </source>
</evidence>
<gene>
    <name evidence="3" type="ORF">KV203_15165</name>
</gene>
<proteinExistence type="predicted"/>
<dbReference type="Pfam" id="PF09203">
    <property type="entry name" value="MspA"/>
    <property type="match status" value="1"/>
</dbReference>
<sequence length="217" mass="22405">MTELRSPRRRRGLAFARAIAVASVAAVGLAVGNSGTASAAVDGSQHVVDHGGNTIEAQTVDTAINFVPPLDGNVFTREWFHSGRAAFKITGPDADDFEGHITMGYQVGYPATFDGHITAKYQTPDLELDLDSSFAPSFAITNLIPVVGFDVSVGPGPGIVDVPAAEGDVSGAEGDIALTGFQGTVTGVVGPTSIRPYVKLVSSAGDTVVAYGPIFRN</sequence>
<protein>
    <submittedName>
        <fullName evidence="3">MspA family porin</fullName>
    </submittedName>
</protein>
<name>A0ABX8S7G3_9ACTN</name>